<evidence type="ECO:0000259" key="8">
    <source>
        <dbReference type="Pfam" id="PF01618"/>
    </source>
</evidence>
<dbReference type="Pfam" id="PF01618">
    <property type="entry name" value="MotA_ExbB"/>
    <property type="match status" value="1"/>
</dbReference>
<dbReference type="PATRIC" id="fig|1156395.6.peg.1095"/>
<comment type="similarity">
    <text evidence="6">Belongs to the exbB/tolQ family.</text>
</comment>
<dbReference type="InterPro" id="IPR050790">
    <property type="entry name" value="ExbB/TolQ_transport"/>
</dbReference>
<keyword evidence="3 7" id="KW-0812">Transmembrane</keyword>
<proteinExistence type="inferred from homology"/>
<evidence type="ECO:0000256" key="5">
    <source>
        <dbReference type="ARBA" id="ARBA00023136"/>
    </source>
</evidence>
<comment type="subcellular location">
    <subcellularLocation>
        <location evidence="1">Cell membrane</location>
        <topology evidence="1">Multi-pass membrane protein</topology>
    </subcellularLocation>
    <subcellularLocation>
        <location evidence="6">Membrane</location>
        <topology evidence="6">Multi-pass membrane protein</topology>
    </subcellularLocation>
</comment>
<organism evidence="9 10">
    <name type="scientific">Dissulfuribacter thermophilus</name>
    <dbReference type="NCBI Taxonomy" id="1156395"/>
    <lineage>
        <taxon>Bacteria</taxon>
        <taxon>Pseudomonadati</taxon>
        <taxon>Thermodesulfobacteriota</taxon>
        <taxon>Dissulfuribacteria</taxon>
        <taxon>Dissulfuribacterales</taxon>
        <taxon>Dissulfuribacteraceae</taxon>
        <taxon>Dissulfuribacter</taxon>
    </lineage>
</organism>
<dbReference type="Proteomes" id="UP000093080">
    <property type="component" value="Unassembled WGS sequence"/>
</dbReference>
<evidence type="ECO:0000256" key="6">
    <source>
        <dbReference type="RuleBase" id="RU004057"/>
    </source>
</evidence>
<keyword evidence="4 7" id="KW-1133">Transmembrane helix</keyword>
<dbReference type="STRING" id="1156395.DBT_1079"/>
<feature type="transmembrane region" description="Helical" evidence="7">
    <location>
        <begin position="157"/>
        <end position="180"/>
    </location>
</feature>
<evidence type="ECO:0000256" key="4">
    <source>
        <dbReference type="ARBA" id="ARBA00022989"/>
    </source>
</evidence>
<evidence type="ECO:0000256" key="7">
    <source>
        <dbReference type="SAM" id="Phobius"/>
    </source>
</evidence>
<keyword evidence="6" id="KW-0813">Transport</keyword>
<feature type="transmembrane region" description="Helical" evidence="7">
    <location>
        <begin position="121"/>
        <end position="145"/>
    </location>
</feature>
<dbReference type="PANTHER" id="PTHR30625">
    <property type="entry name" value="PROTEIN TOLQ"/>
    <property type="match status" value="1"/>
</dbReference>
<dbReference type="AlphaFoldDB" id="A0A1B9F5Y7"/>
<gene>
    <name evidence="9" type="ORF">DBT_1079</name>
</gene>
<dbReference type="GO" id="GO:0017038">
    <property type="term" value="P:protein import"/>
    <property type="evidence" value="ECO:0007669"/>
    <property type="project" value="TreeGrafter"/>
</dbReference>
<feature type="domain" description="MotA/TolQ/ExbB proton channel" evidence="8">
    <location>
        <begin position="84"/>
        <end position="193"/>
    </location>
</feature>
<feature type="transmembrane region" description="Helical" evidence="7">
    <location>
        <begin position="20"/>
        <end position="44"/>
    </location>
</feature>
<comment type="caution">
    <text evidence="9">The sequence shown here is derived from an EMBL/GenBank/DDBJ whole genome shotgun (WGS) entry which is preliminary data.</text>
</comment>
<dbReference type="InterPro" id="IPR002898">
    <property type="entry name" value="MotA_ExbB_proton_chnl"/>
</dbReference>
<dbReference type="RefSeq" id="WP_083186642.1">
    <property type="nucleotide sequence ID" value="NZ_MAGO01000005.1"/>
</dbReference>
<evidence type="ECO:0000256" key="2">
    <source>
        <dbReference type="ARBA" id="ARBA00022475"/>
    </source>
</evidence>
<evidence type="ECO:0000256" key="3">
    <source>
        <dbReference type="ARBA" id="ARBA00022692"/>
    </source>
</evidence>
<evidence type="ECO:0000313" key="9">
    <source>
        <dbReference type="EMBL" id="OCC15332.1"/>
    </source>
</evidence>
<dbReference type="EMBL" id="MAGO01000005">
    <property type="protein sequence ID" value="OCC15332.1"/>
    <property type="molecule type" value="Genomic_DNA"/>
</dbReference>
<dbReference type="PANTHER" id="PTHR30625:SF3">
    <property type="entry name" value="TOL-PAL SYSTEM PROTEIN TOLQ"/>
    <property type="match status" value="1"/>
</dbReference>
<keyword evidence="2" id="KW-1003">Cell membrane</keyword>
<name>A0A1B9F5Y7_9BACT</name>
<evidence type="ECO:0000313" key="10">
    <source>
        <dbReference type="Proteomes" id="UP000093080"/>
    </source>
</evidence>
<reference evidence="9 10" key="1">
    <citation type="submission" date="2016-06" db="EMBL/GenBank/DDBJ databases">
        <title>Respiratory ammonification of nitrate coupled to the oxidation of elemental sulfur in deep-sea autotrophic thermophilic bacteria.</title>
        <authorList>
            <person name="Slobodkina G.B."/>
            <person name="Mardanov A.V."/>
            <person name="Ravin N.V."/>
            <person name="Frolova A.A."/>
            <person name="Viryasiv M.B."/>
            <person name="Chernyh N.A."/>
            <person name="Bonch-Osmolovskaya E.A."/>
            <person name="Slobodkin A.I."/>
        </authorList>
    </citation>
    <scope>NUCLEOTIDE SEQUENCE [LARGE SCALE GENOMIC DNA]</scope>
    <source>
        <strain evidence="9 10">S69</strain>
    </source>
</reference>
<accession>A0A1B9F5Y7</accession>
<dbReference type="GO" id="GO:0005886">
    <property type="term" value="C:plasma membrane"/>
    <property type="evidence" value="ECO:0007669"/>
    <property type="project" value="UniProtKB-SubCell"/>
</dbReference>
<evidence type="ECO:0000256" key="1">
    <source>
        <dbReference type="ARBA" id="ARBA00004651"/>
    </source>
</evidence>
<keyword evidence="6" id="KW-0653">Protein transport</keyword>
<keyword evidence="5 7" id="KW-0472">Membrane</keyword>
<protein>
    <submittedName>
        <fullName evidence="9">Putative transporter PduT for various metalloporphyrins</fullName>
    </submittedName>
</protein>
<keyword evidence="10" id="KW-1185">Reference proteome</keyword>
<sequence>MELDFISLLKSFIFLASSSLLYPVLFALSFLMCWVIIHAGGVFYDWIHRKRSRLSSGPELVESLRKEEEVTSLPGVVLDFLTAIKKVADDEPDPKTRELKAASLLEEAVYEMDRQLSLLKVVIRIGPGLGLIGTLIPMGTGLAALGQGDMSRLSSDLVVAFTTTVVGLFEGMMAYFFFVVRKRWTDQHITQMEVITDFFINGHHKKEEADGP</sequence>
<dbReference type="OrthoDB" id="3178152at2"/>